<dbReference type="AlphaFoldDB" id="A0A9P5H158"/>
<feature type="compositionally biased region" description="Polar residues" evidence="1">
    <location>
        <begin position="155"/>
        <end position="166"/>
    </location>
</feature>
<dbReference type="OrthoDB" id="5103851at2759"/>
<accession>A0A9P5H158</accession>
<keyword evidence="3" id="KW-0732">Signal</keyword>
<evidence type="ECO:0000256" key="2">
    <source>
        <dbReference type="SAM" id="Phobius"/>
    </source>
</evidence>
<organism evidence="4 5">
    <name type="scientific">Cylindrodendrum hubeiense</name>
    <dbReference type="NCBI Taxonomy" id="595255"/>
    <lineage>
        <taxon>Eukaryota</taxon>
        <taxon>Fungi</taxon>
        <taxon>Dikarya</taxon>
        <taxon>Ascomycota</taxon>
        <taxon>Pezizomycotina</taxon>
        <taxon>Sordariomycetes</taxon>
        <taxon>Hypocreomycetidae</taxon>
        <taxon>Hypocreales</taxon>
        <taxon>Nectriaceae</taxon>
        <taxon>Cylindrodendrum</taxon>
    </lineage>
</organism>
<keyword evidence="5" id="KW-1185">Reference proteome</keyword>
<comment type="caution">
    <text evidence="4">The sequence shown here is derived from an EMBL/GenBank/DDBJ whole genome shotgun (WGS) entry which is preliminary data.</text>
</comment>
<keyword evidence="2" id="KW-0812">Transmembrane</keyword>
<feature type="chain" id="PRO_5040234252" evidence="3">
    <location>
        <begin position="26"/>
        <end position="234"/>
    </location>
</feature>
<feature type="transmembrane region" description="Helical" evidence="2">
    <location>
        <begin position="214"/>
        <end position="233"/>
    </location>
</feature>
<protein>
    <submittedName>
        <fullName evidence="4">Uncharacterized protein</fullName>
    </submittedName>
</protein>
<evidence type="ECO:0000256" key="3">
    <source>
        <dbReference type="SAM" id="SignalP"/>
    </source>
</evidence>
<dbReference type="EMBL" id="JAANBB010000215">
    <property type="protein sequence ID" value="KAF7546382.1"/>
    <property type="molecule type" value="Genomic_DNA"/>
</dbReference>
<dbReference type="Proteomes" id="UP000722485">
    <property type="component" value="Unassembled WGS sequence"/>
</dbReference>
<sequence length="234" mass="23164">MAVFKINNLASAMALLGVFASTVLAEAAYSDCSSTLPPVTQETGLTTSEGTVLYTWSVCTVVHQTACSVDTSISGAVPPPVPTGSAATVPGEGEISSYAEAEHETSVHGENQPSQSVPYESIPASGSQPGYSAPPPGATGPGESGQPSVPGETATAVTYTSGNPSSAYPEPSDDYSDSASHSHPGSYPTGTDGETTPTGASGTPTSTATGAATMANPLSAAILGVAGMIVAIFF</sequence>
<feature type="region of interest" description="Disordered" evidence="1">
    <location>
        <begin position="71"/>
        <end position="208"/>
    </location>
</feature>
<gene>
    <name evidence="4" type="ORF">G7Z17_g8473</name>
</gene>
<keyword evidence="2" id="KW-0472">Membrane</keyword>
<evidence type="ECO:0000313" key="4">
    <source>
        <dbReference type="EMBL" id="KAF7546382.1"/>
    </source>
</evidence>
<name>A0A9P5H158_9HYPO</name>
<reference evidence="4" key="1">
    <citation type="submission" date="2020-03" db="EMBL/GenBank/DDBJ databases">
        <title>Draft Genome Sequence of Cylindrodendrum hubeiense.</title>
        <authorList>
            <person name="Buettner E."/>
            <person name="Kellner H."/>
        </authorList>
    </citation>
    <scope>NUCLEOTIDE SEQUENCE</scope>
    <source>
        <strain evidence="4">IHI 201604</strain>
    </source>
</reference>
<keyword evidence="2" id="KW-1133">Transmembrane helix</keyword>
<feature type="compositionally biased region" description="Polar residues" evidence="1">
    <location>
        <begin position="108"/>
        <end position="130"/>
    </location>
</feature>
<evidence type="ECO:0000256" key="1">
    <source>
        <dbReference type="SAM" id="MobiDB-lite"/>
    </source>
</evidence>
<feature type="signal peptide" evidence="3">
    <location>
        <begin position="1"/>
        <end position="25"/>
    </location>
</feature>
<feature type="compositionally biased region" description="Low complexity" evidence="1">
    <location>
        <begin position="177"/>
        <end position="208"/>
    </location>
</feature>
<evidence type="ECO:0000313" key="5">
    <source>
        <dbReference type="Proteomes" id="UP000722485"/>
    </source>
</evidence>
<proteinExistence type="predicted"/>